<dbReference type="InterPro" id="IPR053876">
    <property type="entry name" value="Phage_int_M"/>
</dbReference>
<comment type="caution">
    <text evidence="8">The sequence shown here is derived from an EMBL/GenBank/DDBJ whole genome shotgun (WGS) entry which is preliminary data.</text>
</comment>
<keyword evidence="3" id="KW-0233">DNA recombination</keyword>
<reference evidence="8 9" key="1">
    <citation type="journal article" date="2015" name="Genome Biol. Evol.">
        <title>Characterization of Three Mycobacterium spp. with Potential Use in Bioremediation by Genome Sequencing and Comparative Genomics.</title>
        <authorList>
            <person name="Das S."/>
            <person name="Pettersson B.M."/>
            <person name="Behra P.R."/>
            <person name="Ramesh M."/>
            <person name="Dasgupta S."/>
            <person name="Bhattacharya A."/>
            <person name="Kirsebom L.A."/>
        </authorList>
    </citation>
    <scope>NUCLEOTIDE SEQUENCE [LARGE SCALE GENOMIC DNA]</scope>
    <source>
        <strain evidence="8 9">DSM 44219</strain>
    </source>
</reference>
<gene>
    <name evidence="8" type="primary">xerC</name>
    <name evidence="8" type="ORF">MCHUDSM44219_03937</name>
</gene>
<name>A0A0J6VS72_MYCCU</name>
<dbReference type="GO" id="GO:0006310">
    <property type="term" value="P:DNA recombination"/>
    <property type="evidence" value="ECO:0007669"/>
    <property type="project" value="UniProtKB-KW"/>
</dbReference>
<dbReference type="EMBL" id="JYNX01000058">
    <property type="protein sequence ID" value="KMO73885.1"/>
    <property type="molecule type" value="Genomic_DNA"/>
</dbReference>
<dbReference type="InterPro" id="IPR050090">
    <property type="entry name" value="Tyrosine_recombinase_XerCD"/>
</dbReference>
<comment type="similarity">
    <text evidence="1">Belongs to the 'phage' integrase family.</text>
</comment>
<proteinExistence type="inferred from homology"/>
<feature type="domain" description="Core-binding (CB)" evidence="7">
    <location>
        <begin position="1"/>
        <end position="69"/>
    </location>
</feature>
<keyword evidence="9" id="KW-1185">Reference proteome</keyword>
<organism evidence="8 9">
    <name type="scientific">Mycolicibacterium chubuense</name>
    <name type="common">Mycobacterium chubuense</name>
    <dbReference type="NCBI Taxonomy" id="1800"/>
    <lineage>
        <taxon>Bacteria</taxon>
        <taxon>Bacillati</taxon>
        <taxon>Actinomycetota</taxon>
        <taxon>Actinomycetes</taxon>
        <taxon>Mycobacteriales</taxon>
        <taxon>Mycobacteriaceae</taxon>
        <taxon>Mycolicibacterium</taxon>
    </lineage>
</organism>
<dbReference type="SUPFAM" id="SSF56349">
    <property type="entry name" value="DNA breaking-rejoining enzymes"/>
    <property type="match status" value="1"/>
</dbReference>
<evidence type="ECO:0000259" key="6">
    <source>
        <dbReference type="PROSITE" id="PS51898"/>
    </source>
</evidence>
<dbReference type="InterPro" id="IPR044068">
    <property type="entry name" value="CB"/>
</dbReference>
<dbReference type="CDD" id="cd01189">
    <property type="entry name" value="INT_ICEBs1_C_like"/>
    <property type="match status" value="1"/>
</dbReference>
<dbReference type="PANTHER" id="PTHR30349">
    <property type="entry name" value="PHAGE INTEGRASE-RELATED"/>
    <property type="match status" value="1"/>
</dbReference>
<dbReference type="GO" id="GO:0015074">
    <property type="term" value="P:DNA integration"/>
    <property type="evidence" value="ECO:0007669"/>
    <property type="project" value="InterPro"/>
</dbReference>
<feature type="region of interest" description="Disordered" evidence="5">
    <location>
        <begin position="332"/>
        <end position="360"/>
    </location>
</feature>
<dbReference type="InterPro" id="IPR002104">
    <property type="entry name" value="Integrase_catalytic"/>
</dbReference>
<dbReference type="Pfam" id="PF22022">
    <property type="entry name" value="Phage_int_M"/>
    <property type="match status" value="1"/>
</dbReference>
<dbReference type="Gene3D" id="1.10.443.10">
    <property type="entry name" value="Intergrase catalytic core"/>
    <property type="match status" value="1"/>
</dbReference>
<evidence type="ECO:0000313" key="8">
    <source>
        <dbReference type="EMBL" id="KMO73885.1"/>
    </source>
</evidence>
<dbReference type="PROSITE" id="PS51898">
    <property type="entry name" value="TYR_RECOMBINASE"/>
    <property type="match status" value="1"/>
</dbReference>
<dbReference type="Gene3D" id="1.10.150.130">
    <property type="match status" value="1"/>
</dbReference>
<evidence type="ECO:0000256" key="2">
    <source>
        <dbReference type="ARBA" id="ARBA00023125"/>
    </source>
</evidence>
<evidence type="ECO:0000259" key="7">
    <source>
        <dbReference type="PROSITE" id="PS51900"/>
    </source>
</evidence>
<dbReference type="AlphaFoldDB" id="A0A0J6VS72"/>
<evidence type="ECO:0000256" key="1">
    <source>
        <dbReference type="ARBA" id="ARBA00008857"/>
    </source>
</evidence>
<dbReference type="PATRIC" id="fig|1800.3.peg.3965"/>
<feature type="domain" description="Tyr recombinase" evidence="6">
    <location>
        <begin position="96"/>
        <end position="336"/>
    </location>
</feature>
<evidence type="ECO:0000256" key="4">
    <source>
        <dbReference type="PROSITE-ProRule" id="PRU01248"/>
    </source>
</evidence>
<dbReference type="InterPro" id="IPR011010">
    <property type="entry name" value="DNA_brk_join_enz"/>
</dbReference>
<evidence type="ECO:0000256" key="5">
    <source>
        <dbReference type="SAM" id="MobiDB-lite"/>
    </source>
</evidence>
<evidence type="ECO:0000313" key="9">
    <source>
        <dbReference type="Proteomes" id="UP000036176"/>
    </source>
</evidence>
<dbReference type="InterPro" id="IPR013762">
    <property type="entry name" value="Integrase-like_cat_sf"/>
</dbReference>
<dbReference type="Proteomes" id="UP000036176">
    <property type="component" value="Unassembled WGS sequence"/>
</dbReference>
<evidence type="ECO:0000256" key="3">
    <source>
        <dbReference type="ARBA" id="ARBA00023172"/>
    </source>
</evidence>
<dbReference type="PROSITE" id="PS51900">
    <property type="entry name" value="CB"/>
    <property type="match status" value="1"/>
</dbReference>
<accession>A0A0J6VS72</accession>
<protein>
    <submittedName>
        <fullName evidence="8">Tyrosine recombinase XerC</fullName>
    </submittedName>
</protein>
<dbReference type="PANTHER" id="PTHR30349:SF64">
    <property type="entry name" value="PROPHAGE INTEGRASE INTD-RELATED"/>
    <property type="match status" value="1"/>
</dbReference>
<keyword evidence="2 4" id="KW-0238">DNA-binding</keyword>
<dbReference type="GO" id="GO:0003677">
    <property type="term" value="F:DNA binding"/>
    <property type="evidence" value="ECO:0007669"/>
    <property type="project" value="UniProtKB-UniRule"/>
</dbReference>
<dbReference type="Pfam" id="PF00589">
    <property type="entry name" value="Phage_integrase"/>
    <property type="match status" value="1"/>
</dbReference>
<sequence>MDEYERQLHTYVLGELGSLAVAAVTPAHLEKLLTALVRQQSRQGDKKPITPGTVKHVWDVVRRVLRYAVQHGALDANPADRVDFSASRATGDHAEFEHHPLTTAEVGALSAAVSGYPPEGYDGPELPAYPVCGLLVEFLAYTGLRAAEAAGLEVADLRFGPGPTCSVRVARTKDRKNGVWVVGTPKSKRSRRTVPLPPWLARRMADYLATDHPRADEPTAPLWPSRKNGGGYRPAGERYAVPLDWSQPLALGTFYDTILKPALEAVGLPASRPATKDAPATRGVRLHDLRHTFAVLQLSAGTHLMQVSKWLGHSTYTLTLDVYGDYIPEQDGGAANTLPEPPAPVQRAEASNVVPLRREG</sequence>
<dbReference type="InterPro" id="IPR010998">
    <property type="entry name" value="Integrase_recombinase_N"/>
</dbReference>